<dbReference type="InterPro" id="IPR030678">
    <property type="entry name" value="Peptide/Ni-bd"/>
</dbReference>
<dbReference type="SUPFAM" id="SSF53850">
    <property type="entry name" value="Periplasmic binding protein-like II"/>
    <property type="match status" value="1"/>
</dbReference>
<dbReference type="CDD" id="cd08497">
    <property type="entry name" value="MbnE-like"/>
    <property type="match status" value="1"/>
</dbReference>
<reference evidence="6" key="2">
    <citation type="submission" date="2023-07" db="EMBL/GenBank/DDBJ databases">
        <authorList>
            <person name="Shen H."/>
        </authorList>
    </citation>
    <scope>NUCLEOTIDE SEQUENCE</scope>
    <source>
        <strain evidence="6">TNR-22</strain>
    </source>
</reference>
<evidence type="ECO:0000256" key="3">
    <source>
        <dbReference type="ARBA" id="ARBA00022729"/>
    </source>
</evidence>
<evidence type="ECO:0000256" key="2">
    <source>
        <dbReference type="ARBA" id="ARBA00005695"/>
    </source>
</evidence>
<dbReference type="PANTHER" id="PTHR30290">
    <property type="entry name" value="PERIPLASMIC BINDING COMPONENT OF ABC TRANSPORTER"/>
    <property type="match status" value="1"/>
</dbReference>
<comment type="caution">
    <text evidence="6">The sequence shown here is derived from an EMBL/GenBank/DDBJ whole genome shotgun (WGS) entry which is preliminary data.</text>
</comment>
<dbReference type="PANTHER" id="PTHR30290:SF64">
    <property type="entry name" value="ABC TRANSPORTER PERIPLASMIC BINDING PROTEIN"/>
    <property type="match status" value="1"/>
</dbReference>
<evidence type="ECO:0000259" key="5">
    <source>
        <dbReference type="Pfam" id="PF00496"/>
    </source>
</evidence>
<comment type="subcellular location">
    <subcellularLocation>
        <location evidence="1">Periplasm</location>
    </subcellularLocation>
</comment>
<organism evidence="6 7">
    <name type="scientific">Rhizobium alvei</name>
    <dbReference type="NCBI Taxonomy" id="1132659"/>
    <lineage>
        <taxon>Bacteria</taxon>
        <taxon>Pseudomonadati</taxon>
        <taxon>Pseudomonadota</taxon>
        <taxon>Alphaproteobacteria</taxon>
        <taxon>Hyphomicrobiales</taxon>
        <taxon>Rhizobiaceae</taxon>
        <taxon>Rhizobium/Agrobacterium group</taxon>
        <taxon>Rhizobium</taxon>
    </lineage>
</organism>
<proteinExistence type="inferred from homology"/>
<feature type="chain" id="PRO_5047061378" evidence="4">
    <location>
        <begin position="28"/>
        <end position="609"/>
    </location>
</feature>
<dbReference type="Pfam" id="PF00496">
    <property type="entry name" value="SBP_bac_5"/>
    <property type="match status" value="1"/>
</dbReference>
<keyword evidence="3 4" id="KW-0732">Signal</keyword>
<dbReference type="Proteomes" id="UP001174932">
    <property type="component" value="Unassembled WGS sequence"/>
</dbReference>
<dbReference type="RefSeq" id="WP_304377073.1">
    <property type="nucleotide sequence ID" value="NZ_JAUOZU010000009.1"/>
</dbReference>
<dbReference type="EMBL" id="JAUOZU010000009">
    <property type="protein sequence ID" value="MDO6965140.1"/>
    <property type="molecule type" value="Genomic_DNA"/>
</dbReference>
<protein>
    <submittedName>
        <fullName evidence="6">Extracellular solute-binding protein</fullName>
    </submittedName>
</protein>
<gene>
    <name evidence="6" type="ORF">Q4481_14320</name>
</gene>
<feature type="domain" description="Solute-binding protein family 5" evidence="5">
    <location>
        <begin position="106"/>
        <end position="521"/>
    </location>
</feature>
<sequence>MVRKPRQLMFALAALSVLLPTANMARAADWDIGIATIGELKYKPGFVHFDYVNPKAPKGGSVNLSELGTFDTFNPLLNKGNLATGLGLVFEPLMKRSLDEPFSNYGLLAEAVSHPEDFSSVSFRLNPKATWADGKPVTPEDVIFSFNAAKEHDQSKYFYYQHVTGAEKTGEREITFKFDLKGNRELPNIMGDLLILPKHWWEGTDAQGKKRDIAATTLEPVMGSGPYKITAVNAGATLRYELRDDYWGRDLNVNIGYNNFRTLTYTYFSDRNVEFEAFRGGSVDFWDENEAKRWATQYDFPAVTDGRIKRETPDNDYRNSGVMVGFILNLRKEKFKDDRVREALNYAFDFEELNRTIFFQQYKRVNSYFYGTELASSGLPQGKELEILNEVKDKVPQTVFTEEYKNPVGGDPKKFRENLRQAVNLFKQAGYEIRGGKMVNTKTGEPFAFEIMLNTPIIERVALPFAANLKRIGVSATVRSVDSSQFQERALNRDFDVLYSGWGQSLNPGNEQAEYWGSKSAATPRTQNYAGISDPAIDQLIQKVIFADTIETQHAAVKALDRVLLHHHFVVPSYTLRNSRLAYWDKFEHPADYPTYSTGFPSIWWSKAP</sequence>
<dbReference type="InterPro" id="IPR000914">
    <property type="entry name" value="SBP_5_dom"/>
</dbReference>
<dbReference type="InterPro" id="IPR039424">
    <property type="entry name" value="SBP_5"/>
</dbReference>
<dbReference type="Gene3D" id="3.40.190.10">
    <property type="entry name" value="Periplasmic binding protein-like II"/>
    <property type="match status" value="1"/>
</dbReference>
<evidence type="ECO:0000256" key="1">
    <source>
        <dbReference type="ARBA" id="ARBA00004418"/>
    </source>
</evidence>
<evidence type="ECO:0000256" key="4">
    <source>
        <dbReference type="SAM" id="SignalP"/>
    </source>
</evidence>
<comment type="similarity">
    <text evidence="2">Belongs to the bacterial solute-binding protein 5 family.</text>
</comment>
<reference evidence="6" key="1">
    <citation type="journal article" date="2015" name="Int. J. Syst. Evol. Microbiol.">
        <title>Rhizobium alvei sp. nov., isolated from a freshwater river.</title>
        <authorList>
            <person name="Sheu S.Y."/>
            <person name="Huang H.W."/>
            <person name="Young C.C."/>
            <person name="Chen W.M."/>
        </authorList>
    </citation>
    <scope>NUCLEOTIDE SEQUENCE</scope>
    <source>
        <strain evidence="6">TNR-22</strain>
    </source>
</reference>
<name>A0ABT8YPL6_9HYPH</name>
<evidence type="ECO:0000313" key="6">
    <source>
        <dbReference type="EMBL" id="MDO6965140.1"/>
    </source>
</evidence>
<evidence type="ECO:0000313" key="7">
    <source>
        <dbReference type="Proteomes" id="UP001174932"/>
    </source>
</evidence>
<keyword evidence="7" id="KW-1185">Reference proteome</keyword>
<feature type="signal peptide" evidence="4">
    <location>
        <begin position="1"/>
        <end position="27"/>
    </location>
</feature>
<dbReference type="PIRSF" id="PIRSF002741">
    <property type="entry name" value="MppA"/>
    <property type="match status" value="1"/>
</dbReference>
<dbReference type="Gene3D" id="3.10.105.10">
    <property type="entry name" value="Dipeptide-binding Protein, Domain 3"/>
    <property type="match status" value="1"/>
</dbReference>
<accession>A0ABT8YPL6</accession>